<evidence type="ECO:0000256" key="3">
    <source>
        <dbReference type="ARBA" id="ARBA00022989"/>
    </source>
</evidence>
<evidence type="ECO:0000256" key="2">
    <source>
        <dbReference type="ARBA" id="ARBA00022692"/>
    </source>
</evidence>
<evidence type="ECO:0000256" key="7">
    <source>
        <dbReference type="SAM" id="SignalP"/>
    </source>
</evidence>
<evidence type="ECO:0000313" key="9">
    <source>
        <dbReference type="EMBL" id="KAJ5497170.1"/>
    </source>
</evidence>
<evidence type="ECO:0000256" key="5">
    <source>
        <dbReference type="ARBA" id="ARBA00038359"/>
    </source>
</evidence>
<dbReference type="InterPro" id="IPR049326">
    <property type="entry name" value="Rhodopsin_dom_fungi"/>
</dbReference>
<dbReference type="Pfam" id="PF20684">
    <property type="entry name" value="Fung_rhodopsin"/>
    <property type="match status" value="1"/>
</dbReference>
<reference evidence="9" key="1">
    <citation type="submission" date="2022-12" db="EMBL/GenBank/DDBJ databases">
        <authorList>
            <person name="Petersen C."/>
        </authorList>
    </citation>
    <scope>NUCLEOTIDE SEQUENCE</scope>
    <source>
        <strain evidence="9">IBT 29495</strain>
    </source>
</reference>
<dbReference type="Proteomes" id="UP001149954">
    <property type="component" value="Unassembled WGS sequence"/>
</dbReference>
<feature type="domain" description="Rhodopsin" evidence="8">
    <location>
        <begin position="10"/>
        <end position="155"/>
    </location>
</feature>
<keyword evidence="3 6" id="KW-1133">Transmembrane helix</keyword>
<keyword evidence="4 6" id="KW-0472">Membrane</keyword>
<dbReference type="GO" id="GO:0016020">
    <property type="term" value="C:membrane"/>
    <property type="evidence" value="ECO:0007669"/>
    <property type="project" value="UniProtKB-SubCell"/>
</dbReference>
<evidence type="ECO:0000256" key="4">
    <source>
        <dbReference type="ARBA" id="ARBA00023136"/>
    </source>
</evidence>
<feature type="transmembrane region" description="Helical" evidence="6">
    <location>
        <begin position="60"/>
        <end position="83"/>
    </location>
</feature>
<proteinExistence type="inferred from homology"/>
<dbReference type="PANTHER" id="PTHR33048">
    <property type="entry name" value="PTH11-LIKE INTEGRAL MEMBRANE PROTEIN (AFU_ORTHOLOGUE AFUA_5G11245)"/>
    <property type="match status" value="1"/>
</dbReference>
<keyword evidence="7" id="KW-0732">Signal</keyword>
<dbReference type="OrthoDB" id="5283415at2759"/>
<accession>A0A9X0C4F1</accession>
<keyword evidence="10" id="KW-1185">Reference proteome</keyword>
<reference evidence="9" key="2">
    <citation type="journal article" date="2023" name="IMA Fungus">
        <title>Comparative genomic study of the Penicillium genus elucidates a diverse pangenome and 15 lateral gene transfer events.</title>
        <authorList>
            <person name="Petersen C."/>
            <person name="Sorensen T."/>
            <person name="Nielsen M.R."/>
            <person name="Sondergaard T.E."/>
            <person name="Sorensen J.L."/>
            <person name="Fitzpatrick D.A."/>
            <person name="Frisvad J.C."/>
            <person name="Nielsen K.L."/>
        </authorList>
    </citation>
    <scope>NUCLEOTIDE SEQUENCE</scope>
    <source>
        <strain evidence="9">IBT 29495</strain>
    </source>
</reference>
<evidence type="ECO:0000256" key="1">
    <source>
        <dbReference type="ARBA" id="ARBA00004141"/>
    </source>
</evidence>
<feature type="transmembrane region" description="Helical" evidence="6">
    <location>
        <begin position="139"/>
        <end position="161"/>
    </location>
</feature>
<feature type="transmembrane region" description="Helical" evidence="6">
    <location>
        <begin position="103"/>
        <end position="127"/>
    </location>
</feature>
<comment type="similarity">
    <text evidence="5">Belongs to the SAT4 family.</text>
</comment>
<dbReference type="EMBL" id="JAPWDS010000005">
    <property type="protein sequence ID" value="KAJ5497170.1"/>
    <property type="molecule type" value="Genomic_DNA"/>
</dbReference>
<comment type="caution">
    <text evidence="9">The sequence shown here is derived from an EMBL/GenBank/DDBJ whole genome shotgun (WGS) entry which is preliminary data.</text>
</comment>
<keyword evidence="2 6" id="KW-0812">Transmembrane</keyword>
<dbReference type="InterPro" id="IPR052337">
    <property type="entry name" value="SAT4-like"/>
</dbReference>
<feature type="chain" id="PRO_5040829495" description="Rhodopsin domain-containing protein" evidence="7">
    <location>
        <begin position="20"/>
        <end position="177"/>
    </location>
</feature>
<gene>
    <name evidence="9" type="ORF">N7463_009157</name>
</gene>
<sequence length="177" mass="19611">MHSWIVLGLSVLIIHYGSDQHLTALMNDPETLVHMYKWIVGAHTVSGITLYARPNQMPRFLLYLRISFAFVTVVYMAQTLIIALRCVRLTALWSAEGKFMGSVVVFIPIYSLNISCNLLVLLLPMNIIFSLKAKLARKLALALVLCVGVFAAIIALSLPALRAWLGGLEQKLIDDGS</sequence>
<feature type="signal peptide" evidence="7">
    <location>
        <begin position="1"/>
        <end position="19"/>
    </location>
</feature>
<evidence type="ECO:0000256" key="6">
    <source>
        <dbReference type="SAM" id="Phobius"/>
    </source>
</evidence>
<name>A0A9X0C4F1_9EURO</name>
<dbReference type="AlphaFoldDB" id="A0A9X0C4F1"/>
<organism evidence="9 10">
    <name type="scientific">Penicillium fimorum</name>
    <dbReference type="NCBI Taxonomy" id="1882269"/>
    <lineage>
        <taxon>Eukaryota</taxon>
        <taxon>Fungi</taxon>
        <taxon>Dikarya</taxon>
        <taxon>Ascomycota</taxon>
        <taxon>Pezizomycotina</taxon>
        <taxon>Eurotiomycetes</taxon>
        <taxon>Eurotiomycetidae</taxon>
        <taxon>Eurotiales</taxon>
        <taxon>Aspergillaceae</taxon>
        <taxon>Penicillium</taxon>
    </lineage>
</organism>
<comment type="subcellular location">
    <subcellularLocation>
        <location evidence="1">Membrane</location>
        <topology evidence="1">Multi-pass membrane protein</topology>
    </subcellularLocation>
</comment>
<dbReference type="PANTHER" id="PTHR33048:SF129">
    <property type="entry name" value="INTEGRAL MEMBRANE PROTEIN-RELATED"/>
    <property type="match status" value="1"/>
</dbReference>
<protein>
    <recommendedName>
        <fullName evidence="8">Rhodopsin domain-containing protein</fullName>
    </recommendedName>
</protein>
<evidence type="ECO:0000259" key="8">
    <source>
        <dbReference type="Pfam" id="PF20684"/>
    </source>
</evidence>
<evidence type="ECO:0000313" key="10">
    <source>
        <dbReference type="Proteomes" id="UP001149954"/>
    </source>
</evidence>